<comment type="caution">
    <text evidence="9">The sequence shown here is derived from an EMBL/GenBank/DDBJ whole genome shotgun (WGS) entry which is preliminary data.</text>
</comment>
<dbReference type="Gene3D" id="1.10.3720.10">
    <property type="entry name" value="MetI-like"/>
    <property type="match status" value="1"/>
</dbReference>
<comment type="similarity">
    <text evidence="7">Belongs to the binding-protein-dependent transport system permease family.</text>
</comment>
<dbReference type="Proteomes" id="UP001230156">
    <property type="component" value="Unassembled WGS sequence"/>
</dbReference>
<comment type="subcellular location">
    <subcellularLocation>
        <location evidence="1 7">Cell membrane</location>
        <topology evidence="1 7">Multi-pass membrane protein</topology>
    </subcellularLocation>
</comment>
<accession>A0ABU0YS57</accession>
<evidence type="ECO:0000256" key="3">
    <source>
        <dbReference type="ARBA" id="ARBA00022475"/>
    </source>
</evidence>
<gene>
    <name evidence="9" type="ORF">Q8A70_20320</name>
</gene>
<dbReference type="PANTHER" id="PTHR43744">
    <property type="entry name" value="ABC TRANSPORTER PERMEASE PROTEIN MG189-RELATED-RELATED"/>
    <property type="match status" value="1"/>
</dbReference>
<dbReference type="RefSeq" id="WP_379958787.1">
    <property type="nucleotide sequence ID" value="NZ_JAUYVI010000006.1"/>
</dbReference>
<feature type="transmembrane region" description="Helical" evidence="7">
    <location>
        <begin position="142"/>
        <end position="165"/>
    </location>
</feature>
<organism evidence="9 10">
    <name type="scientific">Dongia sedimenti</name>
    <dbReference type="NCBI Taxonomy" id="3064282"/>
    <lineage>
        <taxon>Bacteria</taxon>
        <taxon>Pseudomonadati</taxon>
        <taxon>Pseudomonadota</taxon>
        <taxon>Alphaproteobacteria</taxon>
        <taxon>Rhodospirillales</taxon>
        <taxon>Dongiaceae</taxon>
        <taxon>Dongia</taxon>
    </lineage>
</organism>
<keyword evidence="10" id="KW-1185">Reference proteome</keyword>
<feature type="transmembrane region" description="Helical" evidence="7">
    <location>
        <begin position="244"/>
        <end position="264"/>
    </location>
</feature>
<dbReference type="Pfam" id="PF00528">
    <property type="entry name" value="BPD_transp_1"/>
    <property type="match status" value="1"/>
</dbReference>
<dbReference type="EMBL" id="JAUYVI010000006">
    <property type="protein sequence ID" value="MDQ7250047.1"/>
    <property type="molecule type" value="Genomic_DNA"/>
</dbReference>
<sequence length="279" mass="31191">MRSNTEAPGTPRDWLQFGLGAVVVAGMCFPALWMIYSSFKTNREIFRTPYALPGTWHWENLTKAWNEGGLGVLYVNSILVTAASVILCAGFATLAAYAFARLEFPGRRVLYRIFLIGLLLPPPAVAIALFTQLRDMGLLNTLWALIFANAAWSLSITLYLMSGYFRTLKREMEEAARLEGADTFRVFWYVILPMVKPAIITTAILNTINIWNELMFALLFISDDASRTLPAGIVRFSGFHSTNYALVFAALTITTVPIMILYFVSQRHVIRGLTAARAD</sequence>
<keyword evidence="3" id="KW-1003">Cell membrane</keyword>
<name>A0ABU0YS57_9PROT</name>
<keyword evidence="4 7" id="KW-0812">Transmembrane</keyword>
<evidence type="ECO:0000256" key="7">
    <source>
        <dbReference type="RuleBase" id="RU363032"/>
    </source>
</evidence>
<feature type="transmembrane region" description="Helical" evidence="7">
    <location>
        <begin position="73"/>
        <end position="97"/>
    </location>
</feature>
<evidence type="ECO:0000256" key="2">
    <source>
        <dbReference type="ARBA" id="ARBA00022448"/>
    </source>
</evidence>
<dbReference type="PROSITE" id="PS50928">
    <property type="entry name" value="ABC_TM1"/>
    <property type="match status" value="1"/>
</dbReference>
<dbReference type="PANTHER" id="PTHR43744:SF12">
    <property type="entry name" value="ABC TRANSPORTER PERMEASE PROTEIN MG189-RELATED"/>
    <property type="match status" value="1"/>
</dbReference>
<keyword evidence="5 7" id="KW-1133">Transmembrane helix</keyword>
<dbReference type="SUPFAM" id="SSF161098">
    <property type="entry name" value="MetI-like"/>
    <property type="match status" value="1"/>
</dbReference>
<evidence type="ECO:0000313" key="9">
    <source>
        <dbReference type="EMBL" id="MDQ7250047.1"/>
    </source>
</evidence>
<protein>
    <submittedName>
        <fullName evidence="9">Carbohydrate ABC transporter permease</fullName>
    </submittedName>
</protein>
<keyword evidence="6 7" id="KW-0472">Membrane</keyword>
<feature type="transmembrane region" description="Helical" evidence="7">
    <location>
        <begin position="109"/>
        <end position="130"/>
    </location>
</feature>
<feature type="transmembrane region" description="Helical" evidence="7">
    <location>
        <begin position="14"/>
        <end position="36"/>
    </location>
</feature>
<evidence type="ECO:0000256" key="5">
    <source>
        <dbReference type="ARBA" id="ARBA00022989"/>
    </source>
</evidence>
<evidence type="ECO:0000256" key="4">
    <source>
        <dbReference type="ARBA" id="ARBA00022692"/>
    </source>
</evidence>
<evidence type="ECO:0000256" key="6">
    <source>
        <dbReference type="ARBA" id="ARBA00023136"/>
    </source>
</evidence>
<feature type="transmembrane region" description="Helical" evidence="7">
    <location>
        <begin position="186"/>
        <end position="211"/>
    </location>
</feature>
<keyword evidence="2 7" id="KW-0813">Transport</keyword>
<evidence type="ECO:0000313" key="10">
    <source>
        <dbReference type="Proteomes" id="UP001230156"/>
    </source>
</evidence>
<proteinExistence type="inferred from homology"/>
<reference evidence="10" key="1">
    <citation type="submission" date="2023-08" db="EMBL/GenBank/DDBJ databases">
        <title>Rhodospirillaceae gen. nov., a novel taxon isolated from the Yangtze River Yuezi River estuary sludge.</title>
        <authorList>
            <person name="Ruan L."/>
        </authorList>
    </citation>
    <scope>NUCLEOTIDE SEQUENCE [LARGE SCALE GENOMIC DNA]</scope>
    <source>
        <strain evidence="10">R-7</strain>
    </source>
</reference>
<dbReference type="InterPro" id="IPR035906">
    <property type="entry name" value="MetI-like_sf"/>
</dbReference>
<dbReference type="InterPro" id="IPR000515">
    <property type="entry name" value="MetI-like"/>
</dbReference>
<feature type="domain" description="ABC transmembrane type-1" evidence="8">
    <location>
        <begin position="74"/>
        <end position="265"/>
    </location>
</feature>
<evidence type="ECO:0000256" key="1">
    <source>
        <dbReference type="ARBA" id="ARBA00004651"/>
    </source>
</evidence>
<dbReference type="CDD" id="cd06261">
    <property type="entry name" value="TM_PBP2"/>
    <property type="match status" value="1"/>
</dbReference>
<evidence type="ECO:0000259" key="8">
    <source>
        <dbReference type="PROSITE" id="PS50928"/>
    </source>
</evidence>